<dbReference type="WBParaSite" id="RSKR_0000843500.1">
    <property type="protein sequence ID" value="RSKR_0000843500.1"/>
    <property type="gene ID" value="RSKR_0000843500"/>
</dbReference>
<reference evidence="2" key="1">
    <citation type="submission" date="2016-11" db="UniProtKB">
        <authorList>
            <consortium name="WormBaseParasite"/>
        </authorList>
    </citation>
    <scope>IDENTIFICATION</scope>
    <source>
        <strain evidence="2">KR3021</strain>
    </source>
</reference>
<evidence type="ECO:0000313" key="1">
    <source>
        <dbReference type="Proteomes" id="UP000095286"/>
    </source>
</evidence>
<protein>
    <submittedName>
        <fullName evidence="2">Uncharacterized protein</fullName>
    </submittedName>
</protein>
<proteinExistence type="predicted"/>
<sequence length="322" mass="37115">MINAGIPSEKDVRILRQQSVANLEALKFKKVASKVERYEKVAAEQRTLRLMKRDNEEAKMMARRLKKETDAINKEISKAAEAKFKKNEKKLIEEKCFMTMETNAEPEKTIDIKSDNKVEQKNIMIMEEAVELGKTVTAKSDKRAEQPIQPLKSILVVSETDLKKLTQSGSEINQKKIRFDEKNLEENQKDVANKGKYVANNQLAVLREKKAIKDEYARDYAERLKENGCNERFQRHLEKKSSAYKYGIPLQGSKESYPPQLPSGNNKTNEKKSVVESKQMAAARKQPIDEDIIEVIDSGVNNSKRKSKLSRFFNFFRFKKAF</sequence>
<dbReference type="Proteomes" id="UP000095286">
    <property type="component" value="Unplaced"/>
</dbReference>
<accession>A0AC35U7Z9</accession>
<evidence type="ECO:0000313" key="2">
    <source>
        <dbReference type="WBParaSite" id="RSKR_0000843500.1"/>
    </source>
</evidence>
<organism evidence="1 2">
    <name type="scientific">Rhabditophanes sp. KR3021</name>
    <dbReference type="NCBI Taxonomy" id="114890"/>
    <lineage>
        <taxon>Eukaryota</taxon>
        <taxon>Metazoa</taxon>
        <taxon>Ecdysozoa</taxon>
        <taxon>Nematoda</taxon>
        <taxon>Chromadorea</taxon>
        <taxon>Rhabditida</taxon>
        <taxon>Tylenchina</taxon>
        <taxon>Panagrolaimomorpha</taxon>
        <taxon>Strongyloidoidea</taxon>
        <taxon>Alloionematidae</taxon>
        <taxon>Rhabditophanes</taxon>
    </lineage>
</organism>
<name>A0AC35U7Z9_9BILA</name>